<feature type="region of interest" description="Disordered" evidence="1">
    <location>
        <begin position="265"/>
        <end position="284"/>
    </location>
</feature>
<reference evidence="3" key="1">
    <citation type="submission" date="2016-11" db="UniProtKB">
        <authorList>
            <consortium name="WormBaseParasite"/>
        </authorList>
    </citation>
    <scope>IDENTIFICATION</scope>
</reference>
<dbReference type="WBParaSite" id="Hba_10811">
    <property type="protein sequence ID" value="Hba_10811"/>
    <property type="gene ID" value="Hba_10811"/>
</dbReference>
<dbReference type="AlphaFoldDB" id="A0A1I7X032"/>
<evidence type="ECO:0000313" key="2">
    <source>
        <dbReference type="Proteomes" id="UP000095283"/>
    </source>
</evidence>
<feature type="compositionally biased region" description="Polar residues" evidence="1">
    <location>
        <begin position="275"/>
        <end position="284"/>
    </location>
</feature>
<keyword evidence="2" id="KW-1185">Reference proteome</keyword>
<proteinExistence type="predicted"/>
<dbReference type="Proteomes" id="UP000095283">
    <property type="component" value="Unplaced"/>
</dbReference>
<accession>A0A1I7X032</accession>
<sequence>MSYQYQSFQSSLPPTITSGWNDPPNLSTTVPISSTRLVNMRRRLTGCGGYNGSMNPCSGLESPQQYAQQHISQGGIRCLSITLYFIEIAIADLVASSVSIGVPTSTPIPSQPTSANLGGSTLIMTNSSEVLAQPSQGPTHPCQSTQFLPQQQASSGNFYSLPSPAAQTQCVSLVQPEFGNQAMPSAQNEVHRPVYDAFTTSSSIAKTFDPFAIKPPNSSNPIQTHTAWTAASAPSNTQPYSVGTVTPPVLQPIEQNPQNMIFAPPNCVDDARRPFTQQDDTNYR</sequence>
<evidence type="ECO:0000256" key="1">
    <source>
        <dbReference type="SAM" id="MobiDB-lite"/>
    </source>
</evidence>
<protein>
    <submittedName>
        <fullName evidence="3">Uncharacterized protein</fullName>
    </submittedName>
</protein>
<organism evidence="2 3">
    <name type="scientific">Heterorhabditis bacteriophora</name>
    <name type="common">Entomopathogenic nematode worm</name>
    <dbReference type="NCBI Taxonomy" id="37862"/>
    <lineage>
        <taxon>Eukaryota</taxon>
        <taxon>Metazoa</taxon>
        <taxon>Ecdysozoa</taxon>
        <taxon>Nematoda</taxon>
        <taxon>Chromadorea</taxon>
        <taxon>Rhabditida</taxon>
        <taxon>Rhabditina</taxon>
        <taxon>Rhabditomorpha</taxon>
        <taxon>Strongyloidea</taxon>
        <taxon>Heterorhabditidae</taxon>
        <taxon>Heterorhabditis</taxon>
    </lineage>
</organism>
<evidence type="ECO:0000313" key="3">
    <source>
        <dbReference type="WBParaSite" id="Hba_10811"/>
    </source>
</evidence>
<name>A0A1I7X032_HETBA</name>
<feature type="region of interest" description="Disordered" evidence="1">
    <location>
        <begin position="1"/>
        <end position="25"/>
    </location>
</feature>